<dbReference type="OrthoDB" id="3268903at2"/>
<organism evidence="2 3">
    <name type="scientific">Sanguibacter gelidistatuariae</name>
    <dbReference type="NCBI Taxonomy" id="1814289"/>
    <lineage>
        <taxon>Bacteria</taxon>
        <taxon>Bacillati</taxon>
        <taxon>Actinomycetota</taxon>
        <taxon>Actinomycetes</taxon>
        <taxon>Micrococcales</taxon>
        <taxon>Sanguibacteraceae</taxon>
        <taxon>Sanguibacter</taxon>
    </lineage>
</organism>
<dbReference type="AlphaFoldDB" id="A0A1G6TEU4"/>
<dbReference type="SUPFAM" id="SSF109854">
    <property type="entry name" value="DinB/YfiT-like putative metalloenzymes"/>
    <property type="match status" value="1"/>
</dbReference>
<keyword evidence="3" id="KW-1185">Reference proteome</keyword>
<accession>A0A1G6TEU4</accession>
<dbReference type="InterPro" id="IPR017517">
    <property type="entry name" value="Maleyloyr_isom"/>
</dbReference>
<name>A0A1G6TEU4_9MICO</name>
<dbReference type="EMBL" id="FMYH01000006">
    <property type="protein sequence ID" value="SDD26835.1"/>
    <property type="molecule type" value="Genomic_DNA"/>
</dbReference>
<proteinExistence type="predicted"/>
<dbReference type="InterPro" id="IPR034660">
    <property type="entry name" value="DinB/YfiT-like"/>
</dbReference>
<feature type="region of interest" description="Disordered" evidence="1">
    <location>
        <begin position="197"/>
        <end position="218"/>
    </location>
</feature>
<dbReference type="InterPro" id="IPR017519">
    <property type="entry name" value="CHP03085"/>
</dbReference>
<evidence type="ECO:0000313" key="3">
    <source>
        <dbReference type="Proteomes" id="UP000199039"/>
    </source>
</evidence>
<dbReference type="NCBIfam" id="TIGR03085">
    <property type="entry name" value="TIGR03085 family metal-binding protein"/>
    <property type="match status" value="1"/>
</dbReference>
<reference evidence="2 3" key="1">
    <citation type="submission" date="2016-09" db="EMBL/GenBank/DDBJ databases">
        <authorList>
            <person name="Capua I."/>
            <person name="De Benedictis P."/>
            <person name="Joannis T."/>
            <person name="Lombin L.H."/>
            <person name="Cattoli G."/>
        </authorList>
    </citation>
    <scope>NUCLEOTIDE SEQUENCE [LARGE SCALE GENOMIC DNA]</scope>
    <source>
        <strain evidence="2 3">ISLP-3</strain>
    </source>
</reference>
<dbReference type="NCBIfam" id="TIGR03083">
    <property type="entry name" value="maleylpyruvate isomerase family mycothiol-dependent enzyme"/>
    <property type="match status" value="1"/>
</dbReference>
<protein>
    <submittedName>
        <fullName evidence="2">TIGR03085 family protein</fullName>
    </submittedName>
</protein>
<evidence type="ECO:0000313" key="2">
    <source>
        <dbReference type="EMBL" id="SDD26835.1"/>
    </source>
</evidence>
<dbReference type="STRING" id="1814289.SAMN05216410_3083"/>
<dbReference type="RefSeq" id="WP_093184712.1">
    <property type="nucleotide sequence ID" value="NZ_FMYH01000006.1"/>
</dbReference>
<sequence>MATSWNVDERAGLARVLADLGPGLPTLCEGWQTQHLAAHVVLRDRTPWARTARRTEEMAERALDRDAFDRLVAAIAEGPGRLSPGTWAGEAMNLIEFYVHTQDAVRAQPSAGDGPHDSLDPAHTAALWAQFRRFARLLYRPAPAGVILAVDDGPRVVAHRPRPGHGSVVVSGPVTELILHGFGRGAASAVQIYGSPGDADALSERFPAPRSRPRPSRP</sequence>
<gene>
    <name evidence="2" type="ORF">SAMN05216410_3083</name>
</gene>
<dbReference type="Proteomes" id="UP000199039">
    <property type="component" value="Unassembled WGS sequence"/>
</dbReference>
<evidence type="ECO:0000256" key="1">
    <source>
        <dbReference type="SAM" id="MobiDB-lite"/>
    </source>
</evidence>